<dbReference type="SMART" id="SM00320">
    <property type="entry name" value="WD40"/>
    <property type="match status" value="3"/>
</dbReference>
<evidence type="ECO:0000313" key="7">
    <source>
        <dbReference type="Proteomes" id="UP000799766"/>
    </source>
</evidence>
<dbReference type="GO" id="GO:0005774">
    <property type="term" value="C:vacuolar membrane"/>
    <property type="evidence" value="ECO:0007669"/>
    <property type="project" value="UniProtKB-SubCell"/>
</dbReference>
<evidence type="ECO:0000256" key="4">
    <source>
        <dbReference type="ARBA" id="ARBA00025740"/>
    </source>
</evidence>
<keyword evidence="3" id="KW-0677">Repeat</keyword>
<comment type="subcellular location">
    <subcellularLocation>
        <location evidence="1">Vacuole membrane</location>
        <topology evidence="1">Peripheral membrane protein</topology>
    </subcellularLocation>
</comment>
<keyword evidence="2" id="KW-0853">WD repeat</keyword>
<dbReference type="InterPro" id="IPR015943">
    <property type="entry name" value="WD40/YVTN_repeat-like_dom_sf"/>
</dbReference>
<dbReference type="SUPFAM" id="SSF50978">
    <property type="entry name" value="WD40 repeat-like"/>
    <property type="match status" value="1"/>
</dbReference>
<organism evidence="6 7">
    <name type="scientific">Lineolata rhizophorae</name>
    <dbReference type="NCBI Taxonomy" id="578093"/>
    <lineage>
        <taxon>Eukaryota</taxon>
        <taxon>Fungi</taxon>
        <taxon>Dikarya</taxon>
        <taxon>Ascomycota</taxon>
        <taxon>Pezizomycotina</taxon>
        <taxon>Dothideomycetes</taxon>
        <taxon>Dothideomycetes incertae sedis</taxon>
        <taxon>Lineolatales</taxon>
        <taxon>Lineolataceae</taxon>
        <taxon>Lineolata</taxon>
    </lineage>
</organism>
<feature type="region of interest" description="Disordered" evidence="5">
    <location>
        <begin position="260"/>
        <end position="327"/>
    </location>
</feature>
<dbReference type="AlphaFoldDB" id="A0A6A6NRJ5"/>
<protein>
    <submittedName>
        <fullName evidence="6">WD40-repeat-containing domain protein</fullName>
    </submittedName>
</protein>
<dbReference type="PANTHER" id="PTHR11227">
    <property type="entry name" value="WD-REPEAT PROTEIN INTERACTING WITH PHOSPHOINOSIDES WIPI -RELATED"/>
    <property type="match status" value="1"/>
</dbReference>
<dbReference type="InterPro" id="IPR048720">
    <property type="entry name" value="PROPPIN"/>
</dbReference>
<keyword evidence="7" id="KW-1185">Reference proteome</keyword>
<name>A0A6A6NRJ5_9PEZI</name>
<evidence type="ECO:0000256" key="1">
    <source>
        <dbReference type="ARBA" id="ARBA00004148"/>
    </source>
</evidence>
<dbReference type="EMBL" id="MU001693">
    <property type="protein sequence ID" value="KAF2454127.1"/>
    <property type="molecule type" value="Genomic_DNA"/>
</dbReference>
<evidence type="ECO:0000256" key="5">
    <source>
        <dbReference type="SAM" id="MobiDB-lite"/>
    </source>
</evidence>
<dbReference type="Proteomes" id="UP000799766">
    <property type="component" value="Unassembled WGS sequence"/>
</dbReference>
<sequence>MNTRKVIDESSGPVALSASFNSNNILFSVALENGFQIYNTQKCEVVSARRLRGGIGNTQILDTTNFIALVGGGKQPHFPENKVIIWDEKSQTAAITMEFRTEVKRVCLSKDHIVVVLLNSVNLYRFAKPPSKITMFETSNNPFGLCCLGKRVVAFPGRTPGHVQIVELATKNVSIVPAHSLPLRALDLSRDGEFLATASEKGTLIRIWSVASGTRLAEFRRGVDPAAIFSVAISPSNAFLAVTSDKSTLHIFELVPQPAPAPAPSSIRSPHHRSHSHSLTPSPARGEAPNGGTPPPQPAPSVFSATSSHRPSPPPPSAAQPAEPPPHKWGFLSKLPFAPRVFSDTYSACSCAFAPGDEPPHLSLGPGGVAGGGAGGTAADAYLRSPSASAPIPGVPGGRPGKGIIGWVEQKRRCGGGAGEGVGRGRGGREESDWEVEDALVVLGAGSDARWEMFRVARGGEGGTGGWVVWREGWRRYLED</sequence>
<dbReference type="OrthoDB" id="1667587at2759"/>
<evidence type="ECO:0000256" key="3">
    <source>
        <dbReference type="ARBA" id="ARBA00022737"/>
    </source>
</evidence>
<evidence type="ECO:0000313" key="6">
    <source>
        <dbReference type="EMBL" id="KAF2454127.1"/>
    </source>
</evidence>
<proteinExistence type="inferred from homology"/>
<dbReference type="Pfam" id="PF21032">
    <property type="entry name" value="PROPPIN"/>
    <property type="match status" value="1"/>
</dbReference>
<dbReference type="InterPro" id="IPR036322">
    <property type="entry name" value="WD40_repeat_dom_sf"/>
</dbReference>
<comment type="similarity">
    <text evidence="4">Belongs to the WD repeat PROPPIN family.</text>
</comment>
<dbReference type="Gene3D" id="2.130.10.10">
    <property type="entry name" value="YVTN repeat-like/Quinoprotein amine dehydrogenase"/>
    <property type="match status" value="1"/>
</dbReference>
<accession>A0A6A6NRJ5</accession>
<evidence type="ECO:0000256" key="2">
    <source>
        <dbReference type="ARBA" id="ARBA00022574"/>
    </source>
</evidence>
<reference evidence="6" key="1">
    <citation type="journal article" date="2020" name="Stud. Mycol.">
        <title>101 Dothideomycetes genomes: a test case for predicting lifestyles and emergence of pathogens.</title>
        <authorList>
            <person name="Haridas S."/>
            <person name="Albert R."/>
            <person name="Binder M."/>
            <person name="Bloem J."/>
            <person name="Labutti K."/>
            <person name="Salamov A."/>
            <person name="Andreopoulos B."/>
            <person name="Baker S."/>
            <person name="Barry K."/>
            <person name="Bills G."/>
            <person name="Bluhm B."/>
            <person name="Cannon C."/>
            <person name="Castanera R."/>
            <person name="Culley D."/>
            <person name="Daum C."/>
            <person name="Ezra D."/>
            <person name="Gonzalez J."/>
            <person name="Henrissat B."/>
            <person name="Kuo A."/>
            <person name="Liang C."/>
            <person name="Lipzen A."/>
            <person name="Lutzoni F."/>
            <person name="Magnuson J."/>
            <person name="Mondo S."/>
            <person name="Nolan M."/>
            <person name="Ohm R."/>
            <person name="Pangilinan J."/>
            <person name="Park H.-J."/>
            <person name="Ramirez L."/>
            <person name="Alfaro M."/>
            <person name="Sun H."/>
            <person name="Tritt A."/>
            <person name="Yoshinaga Y."/>
            <person name="Zwiers L.-H."/>
            <person name="Turgeon B."/>
            <person name="Goodwin S."/>
            <person name="Spatafora J."/>
            <person name="Crous P."/>
            <person name="Grigoriev I."/>
        </authorList>
    </citation>
    <scope>NUCLEOTIDE SEQUENCE</scope>
    <source>
        <strain evidence="6">ATCC 16933</strain>
    </source>
</reference>
<feature type="compositionally biased region" description="Pro residues" evidence="5">
    <location>
        <begin position="311"/>
        <end position="324"/>
    </location>
</feature>
<gene>
    <name evidence="6" type="ORF">BDY21DRAFT_112950</name>
</gene>
<feature type="compositionally biased region" description="Low complexity" evidence="5">
    <location>
        <begin position="277"/>
        <end position="291"/>
    </location>
</feature>
<dbReference type="InterPro" id="IPR001680">
    <property type="entry name" value="WD40_rpt"/>
</dbReference>